<dbReference type="EMBL" id="CM039438">
    <property type="protein sequence ID" value="KAI4299129.1"/>
    <property type="molecule type" value="Genomic_DNA"/>
</dbReference>
<keyword evidence="2" id="KW-1185">Reference proteome</keyword>
<organism evidence="1 2">
    <name type="scientific">Bauhinia variegata</name>
    <name type="common">Purple orchid tree</name>
    <name type="synonym">Phanera variegata</name>
    <dbReference type="NCBI Taxonomy" id="167791"/>
    <lineage>
        <taxon>Eukaryota</taxon>
        <taxon>Viridiplantae</taxon>
        <taxon>Streptophyta</taxon>
        <taxon>Embryophyta</taxon>
        <taxon>Tracheophyta</taxon>
        <taxon>Spermatophyta</taxon>
        <taxon>Magnoliopsida</taxon>
        <taxon>eudicotyledons</taxon>
        <taxon>Gunneridae</taxon>
        <taxon>Pentapetalae</taxon>
        <taxon>rosids</taxon>
        <taxon>fabids</taxon>
        <taxon>Fabales</taxon>
        <taxon>Fabaceae</taxon>
        <taxon>Cercidoideae</taxon>
        <taxon>Cercideae</taxon>
        <taxon>Bauhiniinae</taxon>
        <taxon>Bauhinia</taxon>
    </lineage>
</organism>
<proteinExistence type="predicted"/>
<sequence>MAAAVPIEITVKSLSESGLKSIPSCFASKNLQDLEVIDPQEGTIPIIDFSLLTSSDPQHKSKIIQDLGRACEEWGFFLLINHGVSESLMKNIMDGLKGFSDLSDEEKREFQGNHVMDHITRSVFNADSKKVHCWRDFLKCFAHPEFHFLNKPTGLG</sequence>
<name>A0ACB9KPE1_BAUVA</name>
<accession>A0ACB9KPE1</accession>
<protein>
    <submittedName>
        <fullName evidence="1">Uncharacterized protein</fullName>
    </submittedName>
</protein>
<gene>
    <name evidence="1" type="ORF">L6164_032619</name>
</gene>
<evidence type="ECO:0000313" key="1">
    <source>
        <dbReference type="EMBL" id="KAI4299129.1"/>
    </source>
</evidence>
<dbReference type="Proteomes" id="UP000828941">
    <property type="component" value="Chromosome 13"/>
</dbReference>
<comment type="caution">
    <text evidence="1">The sequence shown here is derived from an EMBL/GenBank/DDBJ whole genome shotgun (WGS) entry which is preliminary data.</text>
</comment>
<reference evidence="1 2" key="1">
    <citation type="journal article" date="2022" name="DNA Res.">
        <title>Chromosomal-level genome assembly of the orchid tree Bauhinia variegata (Leguminosae; Cercidoideae) supports the allotetraploid origin hypothesis of Bauhinia.</title>
        <authorList>
            <person name="Zhong Y."/>
            <person name="Chen Y."/>
            <person name="Zheng D."/>
            <person name="Pang J."/>
            <person name="Liu Y."/>
            <person name="Luo S."/>
            <person name="Meng S."/>
            <person name="Qian L."/>
            <person name="Wei D."/>
            <person name="Dai S."/>
            <person name="Zhou R."/>
        </authorList>
    </citation>
    <scope>NUCLEOTIDE SEQUENCE [LARGE SCALE GENOMIC DNA]</scope>
    <source>
        <strain evidence="1">BV-YZ2020</strain>
    </source>
</reference>
<evidence type="ECO:0000313" key="2">
    <source>
        <dbReference type="Proteomes" id="UP000828941"/>
    </source>
</evidence>